<proteinExistence type="predicted"/>
<dbReference type="RefSeq" id="WP_063496105.1">
    <property type="nucleotide sequence ID" value="NZ_CP014578.1"/>
</dbReference>
<gene>
    <name evidence="1" type="ORF">AYM40_10090</name>
</gene>
<sequence>MDYELTPGKAPVLVSGDVHFWLTIDGRVQHYVVSHEALEDHFGDTHGAAGDGIAAFNRGRDAICRVAAAKLGSASVMDSGEFIVVGTFDL</sequence>
<evidence type="ECO:0000313" key="2">
    <source>
        <dbReference type="Proteomes" id="UP000076852"/>
    </source>
</evidence>
<accession>A0A160FK06</accession>
<protein>
    <recommendedName>
        <fullName evidence="3">DUF1488 domain-containing protein</fullName>
    </recommendedName>
</protein>
<dbReference type="Pfam" id="PF07369">
    <property type="entry name" value="DUF1488"/>
    <property type="match status" value="1"/>
</dbReference>
<dbReference type="InterPro" id="IPR036692">
    <property type="entry name" value="Shew3726-like_sf"/>
</dbReference>
<dbReference type="EMBL" id="CP014578">
    <property type="protein sequence ID" value="ANB72681.1"/>
    <property type="molecule type" value="Genomic_DNA"/>
</dbReference>
<reference evidence="1 2" key="1">
    <citation type="journal article" date="2016" name="Gene">
        <title>PacBio SMRT assembly of a complex multi-replicon genome reveals chlorocatechol degradative operon in a region of genome plasticity.</title>
        <authorList>
            <person name="Ricker N."/>
            <person name="Shen S.Y."/>
            <person name="Goordial J."/>
            <person name="Jin S."/>
            <person name="Fulthorpe R.R."/>
        </authorList>
    </citation>
    <scope>NUCLEOTIDE SEQUENCE [LARGE SCALE GENOMIC DNA]</scope>
    <source>
        <strain evidence="1 2">OLGA172</strain>
    </source>
</reference>
<organism evidence="1 2">
    <name type="scientific">Paraburkholderia phytofirmans OLGA172</name>
    <dbReference type="NCBI Taxonomy" id="1417228"/>
    <lineage>
        <taxon>Bacteria</taxon>
        <taxon>Pseudomonadati</taxon>
        <taxon>Pseudomonadota</taxon>
        <taxon>Betaproteobacteria</taxon>
        <taxon>Burkholderiales</taxon>
        <taxon>Burkholderiaceae</taxon>
        <taxon>Paraburkholderia</taxon>
    </lineage>
</organism>
<evidence type="ECO:0008006" key="3">
    <source>
        <dbReference type="Google" id="ProtNLM"/>
    </source>
</evidence>
<keyword evidence="2" id="KW-1185">Reference proteome</keyword>
<dbReference type="SUPFAM" id="SSF160272">
    <property type="entry name" value="Shew3726-like"/>
    <property type="match status" value="1"/>
</dbReference>
<name>A0A160FK06_9BURK</name>
<dbReference type="KEGG" id="buz:AYM40_10090"/>
<dbReference type="OrthoDB" id="9032617at2"/>
<dbReference type="InterPro" id="IPR009962">
    <property type="entry name" value="DUF1488"/>
</dbReference>
<dbReference type="AlphaFoldDB" id="A0A160FK06"/>
<evidence type="ECO:0000313" key="1">
    <source>
        <dbReference type="EMBL" id="ANB72681.1"/>
    </source>
</evidence>
<dbReference type="Proteomes" id="UP000076852">
    <property type="component" value="Chromosome 1"/>
</dbReference>